<accession>A0A7J6CKT0</accession>
<gene>
    <name evidence="2" type="ORF">G5714_010599</name>
</gene>
<feature type="region of interest" description="Disordered" evidence="1">
    <location>
        <begin position="1"/>
        <end position="35"/>
    </location>
</feature>
<evidence type="ECO:0000313" key="3">
    <source>
        <dbReference type="Proteomes" id="UP000579812"/>
    </source>
</evidence>
<dbReference type="Proteomes" id="UP000579812">
    <property type="component" value="Unassembled WGS sequence"/>
</dbReference>
<dbReference type="EMBL" id="JAAMOB010000010">
    <property type="protein sequence ID" value="KAF4107840.1"/>
    <property type="molecule type" value="Genomic_DNA"/>
</dbReference>
<evidence type="ECO:0000313" key="2">
    <source>
        <dbReference type="EMBL" id="KAF4107840.1"/>
    </source>
</evidence>
<feature type="compositionally biased region" description="Low complexity" evidence="1">
    <location>
        <begin position="1"/>
        <end position="34"/>
    </location>
</feature>
<organism evidence="2 3">
    <name type="scientific">Onychostoma macrolepis</name>
    <dbReference type="NCBI Taxonomy" id="369639"/>
    <lineage>
        <taxon>Eukaryota</taxon>
        <taxon>Metazoa</taxon>
        <taxon>Chordata</taxon>
        <taxon>Craniata</taxon>
        <taxon>Vertebrata</taxon>
        <taxon>Euteleostomi</taxon>
        <taxon>Actinopterygii</taxon>
        <taxon>Neopterygii</taxon>
        <taxon>Teleostei</taxon>
        <taxon>Ostariophysi</taxon>
        <taxon>Cypriniformes</taxon>
        <taxon>Cyprinidae</taxon>
        <taxon>Acrossocheilinae</taxon>
        <taxon>Onychostoma</taxon>
    </lineage>
</organism>
<proteinExistence type="predicted"/>
<name>A0A7J6CKT0_9TELE</name>
<sequence>MPGSTANSSGSSATIPSATPSTSSSGSVRGASGTHPVEAEVSRLFAAYNNQSRTRRPARNTHTLSTYTHTFCCLGRKDASTVPSRVGKDQLQRLGLGDKRLVFRGNQDSSADFMDFILSTYPEMRDAGGFELLKISGTTHNRNLSLIPCPNQGYSVRYLKDPAVFINNSTIYIRPLQRNLNMENLLGSDSPVSLQRFPRQTP</sequence>
<keyword evidence="3" id="KW-1185">Reference proteome</keyword>
<protein>
    <submittedName>
        <fullName evidence="2">Uncharacterized protein</fullName>
    </submittedName>
</protein>
<evidence type="ECO:0000256" key="1">
    <source>
        <dbReference type="SAM" id="MobiDB-lite"/>
    </source>
</evidence>
<comment type="caution">
    <text evidence="2">The sequence shown here is derived from an EMBL/GenBank/DDBJ whole genome shotgun (WGS) entry which is preliminary data.</text>
</comment>
<reference evidence="2 3" key="1">
    <citation type="submission" date="2020-04" db="EMBL/GenBank/DDBJ databases">
        <title>Chromosome-level genome assembly of a cyprinid fish Onychostoma macrolepis by integration of Nanopore Sequencing, Bionano and Hi-C technology.</title>
        <authorList>
            <person name="Wang D."/>
        </authorList>
    </citation>
    <scope>NUCLEOTIDE SEQUENCE [LARGE SCALE GENOMIC DNA]</scope>
    <source>
        <strain evidence="2">SWU-2019</strain>
        <tissue evidence="2">Muscle</tissue>
    </source>
</reference>
<dbReference type="AlphaFoldDB" id="A0A7J6CKT0"/>